<dbReference type="Pfam" id="PF13462">
    <property type="entry name" value="Thioredoxin_4"/>
    <property type="match status" value="1"/>
</dbReference>
<evidence type="ECO:0000256" key="5">
    <source>
        <dbReference type="ARBA" id="ARBA00023284"/>
    </source>
</evidence>
<keyword evidence="3" id="KW-0560">Oxidoreductase</keyword>
<reference evidence="8" key="1">
    <citation type="journal article" date="2019" name="Int. J. Syst. Evol. Microbiol.">
        <title>The Global Catalogue of Microorganisms (GCM) 10K type strain sequencing project: providing services to taxonomists for standard genome sequencing and annotation.</title>
        <authorList>
            <consortium name="The Broad Institute Genomics Platform"/>
            <consortium name="The Broad Institute Genome Sequencing Center for Infectious Disease"/>
            <person name="Wu L."/>
            <person name="Ma J."/>
        </authorList>
    </citation>
    <scope>NUCLEOTIDE SEQUENCE [LARGE SCALE GENOMIC DNA]</scope>
    <source>
        <strain evidence="8">JCM 15443</strain>
    </source>
</reference>
<dbReference type="InterPro" id="IPR036249">
    <property type="entry name" value="Thioredoxin-like_sf"/>
</dbReference>
<evidence type="ECO:0000259" key="6">
    <source>
        <dbReference type="PROSITE" id="PS51352"/>
    </source>
</evidence>
<accession>A0ABQ2GQL4</accession>
<keyword evidence="4" id="KW-1015">Disulfide bond</keyword>
<keyword evidence="5" id="KW-0676">Redox-active center</keyword>
<organism evidence="7 8">
    <name type="scientific">Deinococcus aerophilus</name>
    <dbReference type="NCBI Taxonomy" id="522488"/>
    <lineage>
        <taxon>Bacteria</taxon>
        <taxon>Thermotogati</taxon>
        <taxon>Deinococcota</taxon>
        <taxon>Deinococci</taxon>
        <taxon>Deinococcales</taxon>
        <taxon>Deinococcaceae</taxon>
        <taxon>Deinococcus</taxon>
    </lineage>
</organism>
<evidence type="ECO:0000256" key="3">
    <source>
        <dbReference type="ARBA" id="ARBA00023002"/>
    </source>
</evidence>
<dbReference type="SUPFAM" id="SSF52833">
    <property type="entry name" value="Thioredoxin-like"/>
    <property type="match status" value="1"/>
</dbReference>
<gene>
    <name evidence="7" type="ORF">GCM10010841_15850</name>
</gene>
<evidence type="ECO:0000256" key="1">
    <source>
        <dbReference type="ARBA" id="ARBA00005791"/>
    </source>
</evidence>
<dbReference type="InterPro" id="IPR012336">
    <property type="entry name" value="Thioredoxin-like_fold"/>
</dbReference>
<comment type="caution">
    <text evidence="7">The sequence shown here is derived from an EMBL/GenBank/DDBJ whole genome shotgun (WGS) entry which is preliminary data.</text>
</comment>
<dbReference type="PANTHER" id="PTHR13887:SF14">
    <property type="entry name" value="DISULFIDE BOND FORMATION PROTEIN D"/>
    <property type="match status" value="1"/>
</dbReference>
<name>A0ABQ2GQL4_9DEIO</name>
<evidence type="ECO:0000313" key="7">
    <source>
        <dbReference type="EMBL" id="GGM08392.1"/>
    </source>
</evidence>
<keyword evidence="2" id="KW-0732">Signal</keyword>
<dbReference type="Gene3D" id="3.40.30.10">
    <property type="entry name" value="Glutaredoxin"/>
    <property type="match status" value="1"/>
</dbReference>
<protein>
    <recommendedName>
        <fullName evidence="6">Thioredoxin domain-containing protein</fullName>
    </recommendedName>
</protein>
<comment type="similarity">
    <text evidence="1">Belongs to the thioredoxin family. DsbA subfamily.</text>
</comment>
<keyword evidence="8" id="KW-1185">Reference proteome</keyword>
<evidence type="ECO:0000256" key="4">
    <source>
        <dbReference type="ARBA" id="ARBA00023157"/>
    </source>
</evidence>
<proteinExistence type="inferred from homology"/>
<feature type="domain" description="Thioredoxin" evidence="6">
    <location>
        <begin position="126"/>
        <end position="331"/>
    </location>
</feature>
<dbReference type="Proteomes" id="UP000661918">
    <property type="component" value="Unassembled WGS sequence"/>
</dbReference>
<dbReference type="EMBL" id="BMOM01000010">
    <property type="protein sequence ID" value="GGM08392.1"/>
    <property type="molecule type" value="Genomic_DNA"/>
</dbReference>
<sequence length="337" mass="34830">MPYHGPVKANGHRRTLALAAGLACSGLGGAGAQVGQLLAPFLKEPALAGVKPDAAGTLTFPDGARVVLQSRSGYLTGATISVAPASGSGAARAAELTGLLSGFGPGLAEPLLSFLKRPEVAAKLPEGITVEADPFEITVKTVGGRLTVGLGLSRVPAADFAPTSHALPARKAAAVVLRVYSDFQCPYCERFETQTLPALLRALPDDVRVEFHQFPLESIHALARPAAEASECAGQQGKFWAYKDALFRDRSWLTGNAAGAFVALAADVGLKAGPFKTCLNTRGGKAAVDAGLAEARRLGLNGTPSVFVNGYAVPDPSNTAALLQLIRYARAVDAPRP</sequence>
<dbReference type="InterPro" id="IPR013766">
    <property type="entry name" value="Thioredoxin_domain"/>
</dbReference>
<evidence type="ECO:0000313" key="8">
    <source>
        <dbReference type="Proteomes" id="UP000661918"/>
    </source>
</evidence>
<dbReference type="PANTHER" id="PTHR13887">
    <property type="entry name" value="GLUTATHIONE S-TRANSFERASE KAPPA"/>
    <property type="match status" value="1"/>
</dbReference>
<evidence type="ECO:0000256" key="2">
    <source>
        <dbReference type="ARBA" id="ARBA00022729"/>
    </source>
</evidence>
<dbReference type="PROSITE" id="PS51352">
    <property type="entry name" value="THIOREDOXIN_2"/>
    <property type="match status" value="1"/>
</dbReference>
<dbReference type="CDD" id="cd02972">
    <property type="entry name" value="DsbA_family"/>
    <property type="match status" value="1"/>
</dbReference>